<protein>
    <submittedName>
        <fullName evidence="1">Uncharacterized protein</fullName>
    </submittedName>
</protein>
<proteinExistence type="predicted"/>
<gene>
    <name evidence="1" type="ORF">GSI_06319</name>
</gene>
<sequence length="65" mass="7218">MSDYKKLLELLPPTSPDAVSIRRSLAALPPRVESAQKRETAEMLDKLKGLGNSLLVSEEDRPERA</sequence>
<dbReference type="Proteomes" id="UP000230002">
    <property type="component" value="Unassembled WGS sequence"/>
</dbReference>
<evidence type="ECO:0000313" key="1">
    <source>
        <dbReference type="EMBL" id="PIL31617.1"/>
    </source>
</evidence>
<dbReference type="EMBL" id="AYKW01000012">
    <property type="protein sequence ID" value="PIL31617.1"/>
    <property type="molecule type" value="Genomic_DNA"/>
</dbReference>
<name>A0A2G8SD06_9APHY</name>
<accession>A0A2G8SD06</accession>
<keyword evidence="2" id="KW-1185">Reference proteome</keyword>
<reference evidence="1 2" key="1">
    <citation type="journal article" date="2015" name="Sci. Rep.">
        <title>Chromosome-level genome map provides insights into diverse defense mechanisms in the medicinal fungus Ganoderma sinense.</title>
        <authorList>
            <person name="Zhu Y."/>
            <person name="Xu J."/>
            <person name="Sun C."/>
            <person name="Zhou S."/>
            <person name="Xu H."/>
            <person name="Nelson D.R."/>
            <person name="Qian J."/>
            <person name="Song J."/>
            <person name="Luo H."/>
            <person name="Xiang L."/>
            <person name="Li Y."/>
            <person name="Xu Z."/>
            <person name="Ji A."/>
            <person name="Wang L."/>
            <person name="Lu S."/>
            <person name="Hayward A."/>
            <person name="Sun W."/>
            <person name="Li X."/>
            <person name="Schwartz D.C."/>
            <person name="Wang Y."/>
            <person name="Chen S."/>
        </authorList>
    </citation>
    <scope>NUCLEOTIDE SEQUENCE [LARGE SCALE GENOMIC DNA]</scope>
    <source>
        <strain evidence="1 2">ZZ0214-1</strain>
    </source>
</reference>
<organism evidence="1 2">
    <name type="scientific">Ganoderma sinense ZZ0214-1</name>
    <dbReference type="NCBI Taxonomy" id="1077348"/>
    <lineage>
        <taxon>Eukaryota</taxon>
        <taxon>Fungi</taxon>
        <taxon>Dikarya</taxon>
        <taxon>Basidiomycota</taxon>
        <taxon>Agaricomycotina</taxon>
        <taxon>Agaricomycetes</taxon>
        <taxon>Polyporales</taxon>
        <taxon>Polyporaceae</taxon>
        <taxon>Ganoderma</taxon>
    </lineage>
</organism>
<evidence type="ECO:0000313" key="2">
    <source>
        <dbReference type="Proteomes" id="UP000230002"/>
    </source>
</evidence>
<comment type="caution">
    <text evidence="1">The sequence shown here is derived from an EMBL/GenBank/DDBJ whole genome shotgun (WGS) entry which is preliminary data.</text>
</comment>
<dbReference type="OrthoDB" id="1872379at2759"/>
<dbReference type="AlphaFoldDB" id="A0A2G8SD06"/>
<dbReference type="STRING" id="1077348.A0A2G8SD06"/>